<dbReference type="InterPro" id="IPR027417">
    <property type="entry name" value="P-loop_NTPase"/>
</dbReference>
<dbReference type="SUPFAM" id="SSF52540">
    <property type="entry name" value="P-loop containing nucleoside triphosphate hydrolases"/>
    <property type="match status" value="1"/>
</dbReference>
<dbReference type="PROSITE" id="PS50893">
    <property type="entry name" value="ABC_TRANSPORTER_2"/>
    <property type="match status" value="1"/>
</dbReference>
<dbReference type="PANTHER" id="PTHR42939">
    <property type="entry name" value="ABC TRANSPORTER ATP-BINDING PROTEIN ALBC-RELATED"/>
    <property type="match status" value="1"/>
</dbReference>
<keyword evidence="2" id="KW-0547">Nucleotide-binding</keyword>
<reference evidence="5 6" key="1">
    <citation type="submission" date="2023-10" db="EMBL/GenBank/DDBJ databases">
        <title>Paenibacillus strain PFR10 Genome sequencing and assembly.</title>
        <authorList>
            <person name="Kim I."/>
        </authorList>
    </citation>
    <scope>NUCLEOTIDE SEQUENCE [LARGE SCALE GENOMIC DNA]</scope>
    <source>
        <strain evidence="5 6">PFR10</strain>
    </source>
</reference>
<name>A0ABU3RPV0_9BACL</name>
<keyword evidence="1" id="KW-0813">Transport</keyword>
<gene>
    <name evidence="5" type="ORF">RQP52_35135</name>
</gene>
<evidence type="ECO:0000313" key="6">
    <source>
        <dbReference type="Proteomes" id="UP001260980"/>
    </source>
</evidence>
<dbReference type="PROSITE" id="PS00211">
    <property type="entry name" value="ABC_TRANSPORTER_1"/>
    <property type="match status" value="1"/>
</dbReference>
<dbReference type="EMBL" id="JAWCUD010000023">
    <property type="protein sequence ID" value="MDU0206305.1"/>
    <property type="molecule type" value="Genomic_DNA"/>
</dbReference>
<sequence>MRVEGNVIVMSEERLAVLEVHIDQAGYDEVPDIIKNIHFEVRQGELVGLLGPNGAGKSTTMKSILGLLKDFKGKISFMGEQKSYAYIPEHPILYDELTLWEHMEFAASVYELDRTVFLERADDLLHRFRLLDEKHQLPGKFSKGMQQKIMLILGFLNKPDVYIVDEPFIGLDPKAIKDFIGMLDEERKRGAGILMSTHVLDTAERICSSFVLLSGGRLVANGTLKDIQQQCGMPDAPLFDCFHSLL</sequence>
<dbReference type="SMART" id="SM00382">
    <property type="entry name" value="AAA"/>
    <property type="match status" value="1"/>
</dbReference>
<organism evidence="5 6">
    <name type="scientific">Paenibacillus violae</name>
    <dbReference type="NCBI Taxonomy" id="3077234"/>
    <lineage>
        <taxon>Bacteria</taxon>
        <taxon>Bacillati</taxon>
        <taxon>Bacillota</taxon>
        <taxon>Bacilli</taxon>
        <taxon>Bacillales</taxon>
        <taxon>Paenibacillaceae</taxon>
        <taxon>Paenibacillus</taxon>
    </lineage>
</organism>
<dbReference type="RefSeq" id="WP_315956104.1">
    <property type="nucleotide sequence ID" value="NZ_JAWCUD010000023.1"/>
</dbReference>
<evidence type="ECO:0000313" key="5">
    <source>
        <dbReference type="EMBL" id="MDU0206305.1"/>
    </source>
</evidence>
<dbReference type="PANTHER" id="PTHR42939:SF2">
    <property type="entry name" value="ABC-TYPE TRANSPORTER ATP-BINDING PROTEIN ECSA"/>
    <property type="match status" value="1"/>
</dbReference>
<dbReference type="InterPro" id="IPR003593">
    <property type="entry name" value="AAA+_ATPase"/>
</dbReference>
<dbReference type="GO" id="GO:0005524">
    <property type="term" value="F:ATP binding"/>
    <property type="evidence" value="ECO:0007669"/>
    <property type="project" value="UniProtKB-KW"/>
</dbReference>
<keyword evidence="3 5" id="KW-0067">ATP-binding</keyword>
<protein>
    <submittedName>
        <fullName evidence="5">ABC transporter ATP-binding protein</fullName>
    </submittedName>
</protein>
<proteinExistence type="predicted"/>
<dbReference type="InterPro" id="IPR003439">
    <property type="entry name" value="ABC_transporter-like_ATP-bd"/>
</dbReference>
<dbReference type="Pfam" id="PF00005">
    <property type="entry name" value="ABC_tran"/>
    <property type="match status" value="1"/>
</dbReference>
<comment type="caution">
    <text evidence="5">The sequence shown here is derived from an EMBL/GenBank/DDBJ whole genome shotgun (WGS) entry which is preliminary data.</text>
</comment>
<dbReference type="CDD" id="cd03230">
    <property type="entry name" value="ABC_DR_subfamily_A"/>
    <property type="match status" value="1"/>
</dbReference>
<evidence type="ECO:0000256" key="2">
    <source>
        <dbReference type="ARBA" id="ARBA00022741"/>
    </source>
</evidence>
<accession>A0ABU3RPV0</accession>
<keyword evidence="6" id="KW-1185">Reference proteome</keyword>
<dbReference type="Proteomes" id="UP001260980">
    <property type="component" value="Unassembled WGS sequence"/>
</dbReference>
<dbReference type="InterPro" id="IPR051782">
    <property type="entry name" value="ABC_Transporter_VariousFunc"/>
</dbReference>
<dbReference type="InterPro" id="IPR017871">
    <property type="entry name" value="ABC_transporter-like_CS"/>
</dbReference>
<evidence type="ECO:0000256" key="1">
    <source>
        <dbReference type="ARBA" id="ARBA00022448"/>
    </source>
</evidence>
<evidence type="ECO:0000256" key="3">
    <source>
        <dbReference type="ARBA" id="ARBA00022840"/>
    </source>
</evidence>
<dbReference type="Gene3D" id="3.40.50.300">
    <property type="entry name" value="P-loop containing nucleotide triphosphate hydrolases"/>
    <property type="match status" value="1"/>
</dbReference>
<evidence type="ECO:0000259" key="4">
    <source>
        <dbReference type="PROSITE" id="PS50893"/>
    </source>
</evidence>
<feature type="domain" description="ABC transporter" evidence="4">
    <location>
        <begin position="15"/>
        <end position="240"/>
    </location>
</feature>